<evidence type="ECO:0000313" key="4">
    <source>
        <dbReference type="Proteomes" id="UP001596104"/>
    </source>
</evidence>
<sequence length="77" mass="8839">MRIIAASALTLALSACASTPDPIVEDRSRCDAYGFQRGTDAYANCVMTQDRDRERRYERQAGQRPYRAERSYRSDEE</sequence>
<keyword evidence="2" id="KW-0732">Signal</keyword>
<gene>
    <name evidence="3" type="ORF">ACFPPC_03900</name>
</gene>
<evidence type="ECO:0008006" key="5">
    <source>
        <dbReference type="Google" id="ProtNLM"/>
    </source>
</evidence>
<evidence type="ECO:0000256" key="2">
    <source>
        <dbReference type="SAM" id="SignalP"/>
    </source>
</evidence>
<name>A0ABW0H778_9HYPH</name>
<feature type="region of interest" description="Disordered" evidence="1">
    <location>
        <begin position="49"/>
        <end position="77"/>
    </location>
</feature>
<dbReference type="RefSeq" id="WP_291674719.1">
    <property type="nucleotide sequence ID" value="NZ_JBHSLV010000007.1"/>
</dbReference>
<accession>A0ABW0H778</accession>
<evidence type="ECO:0000256" key="1">
    <source>
        <dbReference type="SAM" id="MobiDB-lite"/>
    </source>
</evidence>
<proteinExistence type="predicted"/>
<feature type="signal peptide" evidence="2">
    <location>
        <begin position="1"/>
        <end position="17"/>
    </location>
</feature>
<keyword evidence="4" id="KW-1185">Reference proteome</keyword>
<feature type="chain" id="PRO_5046792381" description="Lipoprotein" evidence="2">
    <location>
        <begin position="18"/>
        <end position="77"/>
    </location>
</feature>
<dbReference type="Proteomes" id="UP001596104">
    <property type="component" value="Unassembled WGS sequence"/>
</dbReference>
<reference evidence="4" key="1">
    <citation type="journal article" date="2019" name="Int. J. Syst. Evol. Microbiol.">
        <title>The Global Catalogue of Microorganisms (GCM) 10K type strain sequencing project: providing services to taxonomists for standard genome sequencing and annotation.</title>
        <authorList>
            <consortium name="The Broad Institute Genomics Platform"/>
            <consortium name="The Broad Institute Genome Sequencing Center for Infectious Disease"/>
            <person name="Wu L."/>
            <person name="Ma J."/>
        </authorList>
    </citation>
    <scope>NUCLEOTIDE SEQUENCE [LARGE SCALE GENOMIC DNA]</scope>
    <source>
        <strain evidence="4">CGMCC 1.16326</strain>
    </source>
</reference>
<protein>
    <recommendedName>
        <fullName evidence="5">Lipoprotein</fullName>
    </recommendedName>
</protein>
<comment type="caution">
    <text evidence="3">The sequence shown here is derived from an EMBL/GenBank/DDBJ whole genome shotgun (WGS) entry which is preliminary data.</text>
</comment>
<organism evidence="3 4">
    <name type="scientific">Bosea vestrisii</name>
    <dbReference type="NCBI Taxonomy" id="151416"/>
    <lineage>
        <taxon>Bacteria</taxon>
        <taxon>Pseudomonadati</taxon>
        <taxon>Pseudomonadota</taxon>
        <taxon>Alphaproteobacteria</taxon>
        <taxon>Hyphomicrobiales</taxon>
        <taxon>Boseaceae</taxon>
        <taxon>Bosea</taxon>
    </lineage>
</organism>
<evidence type="ECO:0000313" key="3">
    <source>
        <dbReference type="EMBL" id="MFC5391779.1"/>
    </source>
</evidence>
<dbReference type="PROSITE" id="PS51257">
    <property type="entry name" value="PROKAR_LIPOPROTEIN"/>
    <property type="match status" value="1"/>
</dbReference>
<dbReference type="EMBL" id="JBHSLV010000007">
    <property type="protein sequence ID" value="MFC5391779.1"/>
    <property type="molecule type" value="Genomic_DNA"/>
</dbReference>